<evidence type="ECO:0000313" key="2">
    <source>
        <dbReference type="Proteomes" id="UP001153069"/>
    </source>
</evidence>
<name>A0A9N8EKI6_9STRA</name>
<dbReference type="EMBL" id="CAICTM010001226">
    <property type="protein sequence ID" value="CAB9521754.1"/>
    <property type="molecule type" value="Genomic_DNA"/>
</dbReference>
<protein>
    <submittedName>
        <fullName evidence="1">Uncharacterized protein</fullName>
    </submittedName>
</protein>
<evidence type="ECO:0000313" key="1">
    <source>
        <dbReference type="EMBL" id="CAB9521754.1"/>
    </source>
</evidence>
<reference evidence="1" key="1">
    <citation type="submission" date="2020-06" db="EMBL/GenBank/DDBJ databases">
        <authorList>
            <consortium name="Plant Systems Biology data submission"/>
        </authorList>
    </citation>
    <scope>NUCLEOTIDE SEQUENCE</scope>
    <source>
        <strain evidence="1">D6</strain>
    </source>
</reference>
<gene>
    <name evidence="1" type="ORF">SEMRO_1228_G254430.1</name>
</gene>
<keyword evidence="2" id="KW-1185">Reference proteome</keyword>
<dbReference type="OrthoDB" id="48380at2759"/>
<comment type="caution">
    <text evidence="1">The sequence shown here is derived from an EMBL/GenBank/DDBJ whole genome shotgun (WGS) entry which is preliminary data.</text>
</comment>
<dbReference type="AlphaFoldDB" id="A0A9N8EKI6"/>
<accession>A0A9N8EKI6</accession>
<proteinExistence type="predicted"/>
<dbReference type="Proteomes" id="UP001153069">
    <property type="component" value="Unassembled WGS sequence"/>
</dbReference>
<sequence>MQDLSSVQRHLRSLEERAMRLKTMPLALSDATSIDVNSAERKELFNGAKEIVDTLRMAVEQKKINPSGKHGRALSSILGSILGIYSASYHDDRDYSIFEECLWVLVLLDDWNLNRQEPHYQNAIVVGVHEKRWKLAAELFLQQIDRDASGFCPMSFVSVSSPVGLYAVARDAQESGKSVVDSVMEAVTSLSLISPTDKDRHMLAAGTAIGLAGEWEGLVSYLKENSGEGVPGQPLVAAAMHACLLCNRHEEANEVFRTLTDGNLAISSEFHWGGGQDTTFPLCRDLAMRAFAKCGSGSEAMAMLRQALEEERAVSEVALHGVFSALERDEEWRDAVDLLFRLWADDTSIHVVPGAELEIPSVEDTEPNGEFQRSLIDHGSVLSCVMRACNTAGEFGVALLCFMLVDVSLASSRGHESSGGMMTMLGLLREVNDANELLSAAMIALCGVESFEQAQTLFDLTMERENEFDQTSDAFVEAEQVYHYAQACANSSPDQRRWATCQRHSDRILRALHAIRMRGEQLDPDQLYVLGSALAMVLRSCTEASQPAAGIILSDYATAELARFAPKTSGSHFSLGGEKKGTNDAFFTLIDAYLAEKMKAHLAMDQKALALSLLSANVDGFEREPEKWTNTNSAVLQILAESGNTEEAAALFRRHVESTRGDNIDSFVAAAQKFADAGRWNDVIDTYHMALERGCHSTPLGVLSMKAVSETKLSGKLRIARGIIRDTSKAAGMDPASWLDSRYWRLKHLLGFSDARLLMWWNDPNESYVDELDFAIESFEKRVVEGRQAKNAVLRLIVSHGRHFSGGERLEDGKHPRIPRDQSGWADLVKRVVDESSSLKNDVRFLDEASCALRHLGCNVECLDLVESAVKRNVQVGDIAAREALLAEESLGIKHKDEEGHPQTEGQ</sequence>
<organism evidence="1 2">
    <name type="scientific">Seminavis robusta</name>
    <dbReference type="NCBI Taxonomy" id="568900"/>
    <lineage>
        <taxon>Eukaryota</taxon>
        <taxon>Sar</taxon>
        <taxon>Stramenopiles</taxon>
        <taxon>Ochrophyta</taxon>
        <taxon>Bacillariophyta</taxon>
        <taxon>Bacillariophyceae</taxon>
        <taxon>Bacillariophycidae</taxon>
        <taxon>Naviculales</taxon>
        <taxon>Naviculaceae</taxon>
        <taxon>Seminavis</taxon>
    </lineage>
</organism>